<accession>A0A4U3B4W2</accession>
<dbReference type="PANTHER" id="PTHR42789">
    <property type="entry name" value="D-ISOMER SPECIFIC 2-HYDROXYACID DEHYDROGENASE FAMILY PROTEIN (AFU_ORTHOLOGUE AFUA_6G10090)"/>
    <property type="match status" value="1"/>
</dbReference>
<dbReference type="GO" id="GO:0051287">
    <property type="term" value="F:NAD binding"/>
    <property type="evidence" value="ECO:0007669"/>
    <property type="project" value="InterPro"/>
</dbReference>
<comment type="caution">
    <text evidence="5">The sequence shown here is derived from an EMBL/GenBank/DDBJ whole genome shotgun (WGS) entry which is preliminary data.</text>
</comment>
<dbReference type="InterPro" id="IPR050857">
    <property type="entry name" value="D-2-hydroxyacid_DH"/>
</dbReference>
<dbReference type="EMBL" id="SZON01000493">
    <property type="protein sequence ID" value="TKI95570.1"/>
    <property type="molecule type" value="Genomic_DNA"/>
</dbReference>
<feature type="domain" description="D-isomer specific 2-hydroxyacid dehydrogenase catalytic" evidence="4">
    <location>
        <begin position="7"/>
        <end position="88"/>
    </location>
</feature>
<dbReference type="PANTHER" id="PTHR42789:SF1">
    <property type="entry name" value="D-ISOMER SPECIFIC 2-HYDROXYACID DEHYDROGENASE FAMILY PROTEIN (AFU_ORTHOLOGUE AFUA_6G10090)"/>
    <property type="match status" value="1"/>
</dbReference>
<dbReference type="Gene3D" id="3.40.50.720">
    <property type="entry name" value="NAD(P)-binding Rossmann-like Domain"/>
    <property type="match status" value="1"/>
</dbReference>
<dbReference type="Proteomes" id="UP000305222">
    <property type="component" value="Unassembled WGS sequence"/>
</dbReference>
<comment type="similarity">
    <text evidence="1">Belongs to the D-isomer specific 2-hydroxyacid dehydrogenase family.</text>
</comment>
<evidence type="ECO:0000256" key="3">
    <source>
        <dbReference type="ARBA" id="ARBA00023027"/>
    </source>
</evidence>
<evidence type="ECO:0000256" key="1">
    <source>
        <dbReference type="ARBA" id="ARBA00005854"/>
    </source>
</evidence>
<organism evidence="5 6">
    <name type="scientific">Bacillus wiedmannii</name>
    <dbReference type="NCBI Taxonomy" id="1890302"/>
    <lineage>
        <taxon>Bacteria</taxon>
        <taxon>Bacillati</taxon>
        <taxon>Bacillota</taxon>
        <taxon>Bacilli</taxon>
        <taxon>Bacillales</taxon>
        <taxon>Bacillaceae</taxon>
        <taxon>Bacillus</taxon>
        <taxon>Bacillus cereus group</taxon>
    </lineage>
</organism>
<evidence type="ECO:0000313" key="5">
    <source>
        <dbReference type="EMBL" id="TKI95570.1"/>
    </source>
</evidence>
<sequence length="89" mass="9695">MLVVAKILVAGKIPAIGLELLKDHDVEMYDKDALISLDELTDRVKDKDALLSLLSTKVTKEVIDAAPNLKIVANYGAGYDNIDYSYAGE</sequence>
<proteinExistence type="inferred from homology"/>
<dbReference type="AlphaFoldDB" id="A0A4U3B4W2"/>
<keyword evidence="2" id="KW-0560">Oxidoreductase</keyword>
<dbReference type="InterPro" id="IPR006139">
    <property type="entry name" value="D-isomer_2_OHA_DH_cat_dom"/>
</dbReference>
<keyword evidence="3" id="KW-0520">NAD</keyword>
<evidence type="ECO:0000313" key="6">
    <source>
        <dbReference type="Proteomes" id="UP000305222"/>
    </source>
</evidence>
<dbReference type="GO" id="GO:0016616">
    <property type="term" value="F:oxidoreductase activity, acting on the CH-OH group of donors, NAD or NADP as acceptor"/>
    <property type="evidence" value="ECO:0007669"/>
    <property type="project" value="InterPro"/>
</dbReference>
<protein>
    <submittedName>
        <fullName evidence="5">Hydroxyacid dehydrogenase</fullName>
    </submittedName>
</protein>
<gene>
    <name evidence="5" type="ORF">FC699_12945</name>
</gene>
<feature type="non-terminal residue" evidence="5">
    <location>
        <position position="89"/>
    </location>
</feature>
<evidence type="ECO:0000256" key="2">
    <source>
        <dbReference type="ARBA" id="ARBA00023002"/>
    </source>
</evidence>
<name>A0A4U3B4W2_9BACI</name>
<reference evidence="5 6" key="1">
    <citation type="journal article" date="2019" name="Environ. Microbiol.">
        <title>An active ?-lactamase is a part of an orchestrated cell wall stress resistance network of Bacillus subtilis and related rhizosphere species.</title>
        <authorList>
            <person name="Bucher T."/>
            <person name="Keren-Paz A."/>
            <person name="Hausser J."/>
            <person name="Olender T."/>
            <person name="Cytryn E."/>
            <person name="Kolodkin-Gal I."/>
        </authorList>
    </citation>
    <scope>NUCLEOTIDE SEQUENCE [LARGE SCALE GENOMIC DNA]</scope>
    <source>
        <strain evidence="5 6">I5</strain>
    </source>
</reference>
<dbReference type="Pfam" id="PF00389">
    <property type="entry name" value="2-Hacid_dh"/>
    <property type="match status" value="1"/>
</dbReference>
<dbReference type="SUPFAM" id="SSF52283">
    <property type="entry name" value="Formate/glycerate dehydrogenase catalytic domain-like"/>
    <property type="match status" value="1"/>
</dbReference>
<evidence type="ECO:0000259" key="4">
    <source>
        <dbReference type="Pfam" id="PF00389"/>
    </source>
</evidence>